<proteinExistence type="predicted"/>
<gene>
    <name evidence="2" type="ORF">AWC19_10015</name>
</gene>
<dbReference type="InterPro" id="IPR036188">
    <property type="entry name" value="FAD/NAD-bd_sf"/>
</dbReference>
<dbReference type="PANTHER" id="PTHR42685">
    <property type="entry name" value="GERANYLGERANYL DIPHOSPHATE REDUCTASE"/>
    <property type="match status" value="1"/>
</dbReference>
<feature type="domain" description="FAD-binding" evidence="1">
    <location>
        <begin position="14"/>
        <end position="249"/>
    </location>
</feature>
<dbReference type="GO" id="GO:0071949">
    <property type="term" value="F:FAD binding"/>
    <property type="evidence" value="ECO:0007669"/>
    <property type="project" value="InterPro"/>
</dbReference>
<evidence type="ECO:0000313" key="3">
    <source>
        <dbReference type="Proteomes" id="UP000193529"/>
    </source>
</evidence>
<sequence length="315" mass="34666">MVLSNDQLPATIEETDVVIVGARLAGTATAVPLARAGLEVVVLDKVRFPSDTLSTHALVPSGVQELLMMGALDRVLALGPAKPRYLAVNDGPVSFRERFREFMGIDFGLCIPRDQLDVLLVETARAAGVDVRERCSVEDVVWRGERAAGIRYRIGGRPDHVHEIHAQVVVGADGRRSRMAAALGVWEPYRGSKNLRGFAFRYVDDPVGAQGQDAFEIYRAEGNMALVLPSCPAGRATVVHMCDSKDIPRFRAQPEEIWQEKLARDPRLRQRIGDATNMSKLRTTDDLSAFYRRSSGGHVPWSGVRAVACPRVALW</sequence>
<keyword evidence="3" id="KW-1185">Reference proteome</keyword>
<dbReference type="PANTHER" id="PTHR42685:SF22">
    <property type="entry name" value="CONDITIONED MEDIUM FACTOR RECEPTOR 1"/>
    <property type="match status" value="1"/>
</dbReference>
<dbReference type="STRING" id="153971.AWC19_10015"/>
<dbReference type="EMBL" id="LQPJ01000102">
    <property type="protein sequence ID" value="ORW24431.1"/>
    <property type="molecule type" value="Genomic_DNA"/>
</dbReference>
<evidence type="ECO:0000313" key="2">
    <source>
        <dbReference type="EMBL" id="ORW24431.1"/>
    </source>
</evidence>
<dbReference type="SUPFAM" id="SSF51905">
    <property type="entry name" value="FAD/NAD(P)-binding domain"/>
    <property type="match status" value="1"/>
</dbReference>
<name>A0A1X1ZMX2_9MYCO</name>
<reference evidence="2 3" key="1">
    <citation type="submission" date="2016-01" db="EMBL/GenBank/DDBJ databases">
        <title>The new phylogeny of the genus Mycobacterium.</title>
        <authorList>
            <person name="Tarcisio F."/>
            <person name="Conor M."/>
            <person name="Antonella G."/>
            <person name="Elisabetta G."/>
            <person name="Giulia F.S."/>
            <person name="Sara T."/>
            <person name="Anna F."/>
            <person name="Clotilde B."/>
            <person name="Roberto B."/>
            <person name="Veronica D.S."/>
            <person name="Fabio R."/>
            <person name="Monica P."/>
            <person name="Olivier J."/>
            <person name="Enrico T."/>
            <person name="Nicola S."/>
        </authorList>
    </citation>
    <scope>NUCLEOTIDE SEQUENCE [LARGE SCALE GENOMIC DNA]</scope>
    <source>
        <strain evidence="2 3">DSM 44572</strain>
    </source>
</reference>
<protein>
    <recommendedName>
        <fullName evidence="1">FAD-binding domain-containing protein</fullName>
    </recommendedName>
</protein>
<dbReference type="RefSeq" id="WP_245848973.1">
    <property type="nucleotide sequence ID" value="NZ_LQPJ01000102.1"/>
</dbReference>
<dbReference type="InterPro" id="IPR002938">
    <property type="entry name" value="FAD-bd"/>
</dbReference>
<organism evidence="2 3">
    <name type="scientific">Mycobacterium palustre</name>
    <dbReference type="NCBI Taxonomy" id="153971"/>
    <lineage>
        <taxon>Bacteria</taxon>
        <taxon>Bacillati</taxon>
        <taxon>Actinomycetota</taxon>
        <taxon>Actinomycetes</taxon>
        <taxon>Mycobacteriales</taxon>
        <taxon>Mycobacteriaceae</taxon>
        <taxon>Mycobacterium</taxon>
        <taxon>Mycobacterium simiae complex</taxon>
    </lineage>
</organism>
<dbReference type="Proteomes" id="UP000193529">
    <property type="component" value="Unassembled WGS sequence"/>
</dbReference>
<dbReference type="Gene3D" id="3.50.50.60">
    <property type="entry name" value="FAD/NAD(P)-binding domain"/>
    <property type="match status" value="1"/>
</dbReference>
<accession>A0A1X1ZMX2</accession>
<dbReference type="InterPro" id="IPR050407">
    <property type="entry name" value="Geranylgeranyl_reductase"/>
</dbReference>
<dbReference type="Pfam" id="PF01494">
    <property type="entry name" value="FAD_binding_3"/>
    <property type="match status" value="1"/>
</dbReference>
<comment type="caution">
    <text evidence="2">The sequence shown here is derived from an EMBL/GenBank/DDBJ whole genome shotgun (WGS) entry which is preliminary data.</text>
</comment>
<dbReference type="AlphaFoldDB" id="A0A1X1ZMX2"/>
<evidence type="ECO:0000259" key="1">
    <source>
        <dbReference type="Pfam" id="PF01494"/>
    </source>
</evidence>
<dbReference type="PRINTS" id="PR00420">
    <property type="entry name" value="RNGMNOXGNASE"/>
</dbReference>